<evidence type="ECO:0000313" key="3">
    <source>
        <dbReference type="Proteomes" id="UP000322530"/>
    </source>
</evidence>
<keyword evidence="3" id="KW-1185">Reference proteome</keyword>
<proteinExistence type="predicted"/>
<name>A0A5A5TLH5_9CHLR</name>
<dbReference type="GO" id="GO:0004803">
    <property type="term" value="F:transposase activity"/>
    <property type="evidence" value="ECO:0007669"/>
    <property type="project" value="InterPro"/>
</dbReference>
<sequence length="401" mass="46129">MVNYLRDWLHARITQTDDAFPTNQYLRFEKGELILRPVEKQADPEGLSTLEQFLAERLKPISLLDVLTQTEQWLNWSRFFGPLSGHATKLEDAIARYVALAFCYGCNLGPSQTARSLTGVERRDLSWVNQHHITEEKLDEAIRCVTEAYNRFHLPKYWGTGKRASADGTKWEMYEQNLLAEYHIRYGGYGGIGYYHVSDTYIALFSRFIPCGVHEGAYILDMFEKEQASVRPETVHGDTHAQSTTIFGLAHLLGISLMPRIKNWKDLTLFRPDPDIHYTHLDSLFSDAIDWDLIATHLPDMIRVALSIKAGKIIPSTILRKLGAYSRKKKITGHPQRSTETNLDLDRTHRTRKTTACRYLRIVWFTRKYLSPSHSSVQRPAPTNRGEARTPCLVWFSVIET</sequence>
<dbReference type="EMBL" id="BIXY01000186">
    <property type="protein sequence ID" value="GCF11963.1"/>
    <property type="molecule type" value="Genomic_DNA"/>
</dbReference>
<dbReference type="Pfam" id="PF01526">
    <property type="entry name" value="DDE_Tnp_Tn3"/>
    <property type="match status" value="1"/>
</dbReference>
<feature type="domain" description="Tn3 transposase DDE" evidence="1">
    <location>
        <begin position="65"/>
        <end position="331"/>
    </location>
</feature>
<accession>A0A5A5TLH5</accession>
<reference evidence="2 3" key="1">
    <citation type="submission" date="2019-01" db="EMBL/GenBank/DDBJ databases">
        <title>Draft genome sequence of Dictyobacter sp. Uno17.</title>
        <authorList>
            <person name="Wang C.M."/>
            <person name="Zheng Y."/>
            <person name="Sakai Y."/>
            <person name="Abe K."/>
            <person name="Yokota A."/>
            <person name="Yabe S."/>
        </authorList>
    </citation>
    <scope>NUCLEOTIDE SEQUENCE [LARGE SCALE GENOMIC DNA]</scope>
    <source>
        <strain evidence="2 3">Uno17</strain>
    </source>
</reference>
<dbReference type="GO" id="GO:0006313">
    <property type="term" value="P:DNA transposition"/>
    <property type="evidence" value="ECO:0007669"/>
    <property type="project" value="InterPro"/>
</dbReference>
<dbReference type="InterPro" id="IPR002513">
    <property type="entry name" value="Tn3_Tnp_DDE_dom"/>
</dbReference>
<dbReference type="Proteomes" id="UP000322530">
    <property type="component" value="Unassembled WGS sequence"/>
</dbReference>
<dbReference type="OrthoDB" id="135603at2"/>
<dbReference type="AlphaFoldDB" id="A0A5A5TLH5"/>
<evidence type="ECO:0000259" key="1">
    <source>
        <dbReference type="Pfam" id="PF01526"/>
    </source>
</evidence>
<gene>
    <name evidence="2" type="ORF">KDI_55270</name>
</gene>
<comment type="caution">
    <text evidence="2">The sequence shown here is derived from an EMBL/GenBank/DDBJ whole genome shotgun (WGS) entry which is preliminary data.</text>
</comment>
<protein>
    <recommendedName>
        <fullName evidence="1">Tn3 transposase DDE domain-containing protein</fullName>
    </recommendedName>
</protein>
<evidence type="ECO:0000313" key="2">
    <source>
        <dbReference type="EMBL" id="GCF11963.1"/>
    </source>
</evidence>
<organism evidence="2 3">
    <name type="scientific">Dictyobacter arantiisoli</name>
    <dbReference type="NCBI Taxonomy" id="2014874"/>
    <lineage>
        <taxon>Bacteria</taxon>
        <taxon>Bacillati</taxon>
        <taxon>Chloroflexota</taxon>
        <taxon>Ktedonobacteria</taxon>
        <taxon>Ktedonobacterales</taxon>
        <taxon>Dictyobacteraceae</taxon>
        <taxon>Dictyobacter</taxon>
    </lineage>
</organism>